<dbReference type="InterPro" id="IPR005828">
    <property type="entry name" value="MFS_sugar_transport-like"/>
</dbReference>
<feature type="transmembrane region" description="Helical" evidence="7">
    <location>
        <begin position="21"/>
        <end position="42"/>
    </location>
</feature>
<dbReference type="GO" id="GO:0022857">
    <property type="term" value="F:transmembrane transporter activity"/>
    <property type="evidence" value="ECO:0007669"/>
    <property type="project" value="InterPro"/>
</dbReference>
<protein>
    <recommendedName>
        <fullName evidence="8">Major facilitator superfamily (MFS) profile domain-containing protein</fullName>
    </recommendedName>
</protein>
<evidence type="ECO:0000256" key="1">
    <source>
        <dbReference type="ARBA" id="ARBA00004141"/>
    </source>
</evidence>
<dbReference type="Gramene" id="TRITD2Av1G066230.4">
    <property type="protein sequence ID" value="TRITD2Av1G066230.4"/>
    <property type="gene ID" value="TRITD2Av1G066230"/>
</dbReference>
<evidence type="ECO:0000256" key="2">
    <source>
        <dbReference type="ARBA" id="ARBA00010992"/>
    </source>
</evidence>
<keyword evidence="6 7" id="KW-0472">Membrane</keyword>
<evidence type="ECO:0000256" key="6">
    <source>
        <dbReference type="ARBA" id="ARBA00023136"/>
    </source>
</evidence>
<feature type="transmembrane region" description="Helical" evidence="7">
    <location>
        <begin position="176"/>
        <end position="198"/>
    </location>
</feature>
<dbReference type="InterPro" id="IPR020846">
    <property type="entry name" value="MFS_dom"/>
</dbReference>
<evidence type="ECO:0000259" key="8">
    <source>
        <dbReference type="PROSITE" id="PS50850"/>
    </source>
</evidence>
<dbReference type="Proteomes" id="UP000324705">
    <property type="component" value="Chromosome 2A"/>
</dbReference>
<feature type="transmembrane region" description="Helical" evidence="7">
    <location>
        <begin position="277"/>
        <end position="298"/>
    </location>
</feature>
<organism evidence="9 10">
    <name type="scientific">Triticum turgidum subsp. durum</name>
    <name type="common">Durum wheat</name>
    <name type="synonym">Triticum durum</name>
    <dbReference type="NCBI Taxonomy" id="4567"/>
    <lineage>
        <taxon>Eukaryota</taxon>
        <taxon>Viridiplantae</taxon>
        <taxon>Streptophyta</taxon>
        <taxon>Embryophyta</taxon>
        <taxon>Tracheophyta</taxon>
        <taxon>Spermatophyta</taxon>
        <taxon>Magnoliopsida</taxon>
        <taxon>Liliopsida</taxon>
        <taxon>Poales</taxon>
        <taxon>Poaceae</taxon>
        <taxon>BOP clade</taxon>
        <taxon>Pooideae</taxon>
        <taxon>Triticodae</taxon>
        <taxon>Triticeae</taxon>
        <taxon>Triticinae</taxon>
        <taxon>Triticum</taxon>
    </lineage>
</organism>
<feature type="transmembrane region" description="Helical" evidence="7">
    <location>
        <begin position="238"/>
        <end position="265"/>
    </location>
</feature>
<dbReference type="PRINTS" id="PR00171">
    <property type="entry name" value="SUGRTRNSPORT"/>
</dbReference>
<evidence type="ECO:0000256" key="3">
    <source>
        <dbReference type="ARBA" id="ARBA00022448"/>
    </source>
</evidence>
<evidence type="ECO:0000256" key="4">
    <source>
        <dbReference type="ARBA" id="ARBA00022692"/>
    </source>
</evidence>
<name>A0A9R1NP79_TRITD</name>
<evidence type="ECO:0000313" key="9">
    <source>
        <dbReference type="EMBL" id="VAH28528.1"/>
    </source>
</evidence>
<sequence>MASDGLPEAVAPKTKKSNIKYASTCAVVASMASIVLGYDIGVMSGASLYMQKDLEITDVQSPRWLVMKGRLVDTRVVLEKITDTPEEAEERLADIKTAAGIPEDLDGDVVVVPRKRGGEEKQVWRELILSPTPSMRRILLAALGVFLFQQLTSSDSVVLYSSRVFESAGITGDDQLLAATCAMGVAKTLVILVAMFLLDRVGRRTLLLCSTGGMIVSLVALATGLTVVDQNPDARVPWAVSLCVASVLAYVSFFSVGLGPVTGVYTTEILPLRVRALGFAVGAAGNRVASGVMSMTFLSLSGAITLGGTFFLYAGVAVLAWVFFFTCLPETCGRTLEEMGSLFGMTDTGPEAEDAAPRTQDASCRARLLINHMNIWGSVHRKVCVGHI</sequence>
<dbReference type="PANTHER" id="PTHR48020">
    <property type="entry name" value="PROTON MYO-INOSITOL COTRANSPORTER"/>
    <property type="match status" value="1"/>
</dbReference>
<feature type="transmembrane region" description="Helical" evidence="7">
    <location>
        <begin position="205"/>
        <end position="226"/>
    </location>
</feature>
<reference evidence="9 10" key="1">
    <citation type="submission" date="2017-09" db="EMBL/GenBank/DDBJ databases">
        <authorList>
            <consortium name="International Durum Wheat Genome Sequencing Consortium (IDWGSC)"/>
            <person name="Milanesi L."/>
        </authorList>
    </citation>
    <scope>NUCLEOTIDE SEQUENCE [LARGE SCALE GENOMIC DNA]</scope>
    <source>
        <strain evidence="10">cv. Svevo</strain>
    </source>
</reference>
<evidence type="ECO:0000256" key="5">
    <source>
        <dbReference type="ARBA" id="ARBA00022989"/>
    </source>
</evidence>
<feature type="domain" description="Major facilitator superfamily (MFS) profile" evidence="8">
    <location>
        <begin position="1"/>
        <end position="332"/>
    </location>
</feature>
<keyword evidence="5 7" id="KW-1133">Transmembrane helix</keyword>
<dbReference type="InterPro" id="IPR036259">
    <property type="entry name" value="MFS_trans_sf"/>
</dbReference>
<comment type="subcellular location">
    <subcellularLocation>
        <location evidence="1">Membrane</location>
        <topology evidence="1">Multi-pass membrane protein</topology>
    </subcellularLocation>
</comment>
<dbReference type="InterPro" id="IPR003663">
    <property type="entry name" value="Sugar/inositol_transpt"/>
</dbReference>
<dbReference type="InterPro" id="IPR050814">
    <property type="entry name" value="Myo-inositol_Transporter"/>
</dbReference>
<dbReference type="AlphaFoldDB" id="A0A9R1NP79"/>
<dbReference type="Pfam" id="PF00083">
    <property type="entry name" value="Sugar_tr"/>
    <property type="match status" value="1"/>
</dbReference>
<proteinExistence type="inferred from homology"/>
<comment type="similarity">
    <text evidence="2">Belongs to the major facilitator superfamily. Sugar transporter (TC 2.A.1.1) family.</text>
</comment>
<gene>
    <name evidence="9" type="ORF">TRITD_2Av1G066230</name>
</gene>
<dbReference type="InterPro" id="IPR005829">
    <property type="entry name" value="Sugar_transporter_CS"/>
</dbReference>
<keyword evidence="4 7" id="KW-0812">Transmembrane</keyword>
<dbReference type="GO" id="GO:0016020">
    <property type="term" value="C:membrane"/>
    <property type="evidence" value="ECO:0007669"/>
    <property type="project" value="UniProtKB-SubCell"/>
</dbReference>
<evidence type="ECO:0000313" key="10">
    <source>
        <dbReference type="Proteomes" id="UP000324705"/>
    </source>
</evidence>
<dbReference type="PROSITE" id="PS00216">
    <property type="entry name" value="SUGAR_TRANSPORT_1"/>
    <property type="match status" value="1"/>
</dbReference>
<accession>A0A9R1NP79</accession>
<feature type="transmembrane region" description="Helical" evidence="7">
    <location>
        <begin position="310"/>
        <end position="329"/>
    </location>
</feature>
<keyword evidence="3" id="KW-0813">Transport</keyword>
<evidence type="ECO:0000256" key="7">
    <source>
        <dbReference type="SAM" id="Phobius"/>
    </source>
</evidence>
<dbReference type="PROSITE" id="PS50850">
    <property type="entry name" value="MFS"/>
    <property type="match status" value="1"/>
</dbReference>
<keyword evidence="10" id="KW-1185">Reference proteome</keyword>
<dbReference type="EMBL" id="LT934113">
    <property type="protein sequence ID" value="VAH28528.1"/>
    <property type="molecule type" value="Genomic_DNA"/>
</dbReference>
<dbReference type="PANTHER" id="PTHR48020:SF49">
    <property type="entry name" value="SUGAR TRANSPORTER"/>
    <property type="match status" value="1"/>
</dbReference>
<dbReference type="SUPFAM" id="SSF103473">
    <property type="entry name" value="MFS general substrate transporter"/>
    <property type="match status" value="1"/>
</dbReference>
<dbReference type="Gene3D" id="1.20.1250.20">
    <property type="entry name" value="MFS general substrate transporter like domains"/>
    <property type="match status" value="1"/>
</dbReference>